<dbReference type="GO" id="GO:0031177">
    <property type="term" value="F:phosphopantetheine binding"/>
    <property type="evidence" value="ECO:0007669"/>
    <property type="project" value="TreeGrafter"/>
</dbReference>
<reference evidence="5" key="3">
    <citation type="submission" date="2021-03" db="EMBL/GenBank/DDBJ databases">
        <title>Study of the foodborne Vibrio vulnificus isolates from China.</title>
        <authorList>
            <person name="Zheng Z."/>
            <person name="Ye L."/>
        </authorList>
    </citation>
    <scope>NUCLEOTIDE SEQUENCE</scope>
    <source>
        <strain evidence="5">Vv1582</strain>
    </source>
</reference>
<gene>
    <name evidence="4" type="ORF">I7730_05990</name>
    <name evidence="5" type="ORF">J0J18_17790</name>
</gene>
<accession>A0A087IAH4</accession>
<sequence>MSEPLKEFDLLTTLSELLRVSEAEIQSDTNLIELGLDSISLMRLTGRLRQVGIEVNFAQLMNSPTFSSWQTIIFNAKALA</sequence>
<protein>
    <submittedName>
        <fullName evidence="4">Acyl carrier protein</fullName>
    </submittedName>
</protein>
<dbReference type="Proteomes" id="UP000664056">
    <property type="component" value="Unassembled WGS sequence"/>
</dbReference>
<dbReference type="PANTHER" id="PTHR45527">
    <property type="entry name" value="NONRIBOSOMAL PEPTIDE SYNTHETASE"/>
    <property type="match status" value="1"/>
</dbReference>
<dbReference type="GO" id="GO:0005737">
    <property type="term" value="C:cytoplasm"/>
    <property type="evidence" value="ECO:0007669"/>
    <property type="project" value="TreeGrafter"/>
</dbReference>
<dbReference type="InterPro" id="IPR006162">
    <property type="entry name" value="Ppantetheine_attach_site"/>
</dbReference>
<keyword evidence="1" id="KW-0596">Phosphopantetheine</keyword>
<feature type="domain" description="Carrier" evidence="3">
    <location>
        <begin position="1"/>
        <end position="77"/>
    </location>
</feature>
<dbReference type="EMBL" id="JAFKOQ010000014">
    <property type="protein sequence ID" value="MBN8123599.1"/>
    <property type="molecule type" value="Genomic_DNA"/>
</dbReference>
<evidence type="ECO:0000259" key="3">
    <source>
        <dbReference type="PROSITE" id="PS50075"/>
    </source>
</evidence>
<dbReference type="InterPro" id="IPR009081">
    <property type="entry name" value="PP-bd_ACP"/>
</dbReference>
<dbReference type="AlphaFoldDB" id="A0A087IAH4"/>
<dbReference type="EMBL" id="DACRBY010000005">
    <property type="protein sequence ID" value="HAS8539333.1"/>
    <property type="molecule type" value="Genomic_DNA"/>
</dbReference>
<evidence type="ECO:0000256" key="2">
    <source>
        <dbReference type="ARBA" id="ARBA00022553"/>
    </source>
</evidence>
<evidence type="ECO:0000256" key="1">
    <source>
        <dbReference type="ARBA" id="ARBA00022450"/>
    </source>
</evidence>
<evidence type="ECO:0000313" key="4">
    <source>
        <dbReference type="EMBL" id="HAS8539333.1"/>
    </source>
</evidence>
<dbReference type="InterPro" id="IPR036736">
    <property type="entry name" value="ACP-like_sf"/>
</dbReference>
<keyword evidence="2" id="KW-0597">Phosphoprotein</keyword>
<reference evidence="4" key="2">
    <citation type="submission" date="2019-01" db="EMBL/GenBank/DDBJ databases">
        <authorList>
            <consortium name="NCBI Pathogen Detection Project"/>
        </authorList>
    </citation>
    <scope>NUCLEOTIDE SEQUENCE</scope>
    <source>
        <strain evidence="4">BCW_3452</strain>
    </source>
</reference>
<dbReference type="PROSITE" id="PS00012">
    <property type="entry name" value="PHOSPHOPANTETHEINE"/>
    <property type="match status" value="1"/>
</dbReference>
<dbReference type="GO" id="GO:0043041">
    <property type="term" value="P:amino acid activation for nonribosomal peptide biosynthetic process"/>
    <property type="evidence" value="ECO:0007669"/>
    <property type="project" value="TreeGrafter"/>
</dbReference>
<dbReference type="PROSITE" id="PS50075">
    <property type="entry name" value="CARRIER"/>
    <property type="match status" value="1"/>
</dbReference>
<organism evidence="4">
    <name type="scientific">Vibrio vulnificus</name>
    <dbReference type="NCBI Taxonomy" id="672"/>
    <lineage>
        <taxon>Bacteria</taxon>
        <taxon>Pseudomonadati</taxon>
        <taxon>Pseudomonadota</taxon>
        <taxon>Gammaproteobacteria</taxon>
        <taxon>Vibrionales</taxon>
        <taxon>Vibrionaceae</taxon>
        <taxon>Vibrio</taxon>
    </lineage>
</organism>
<dbReference type="Proteomes" id="UP000863257">
    <property type="component" value="Unassembled WGS sequence"/>
</dbReference>
<dbReference type="Pfam" id="PF00550">
    <property type="entry name" value="PP-binding"/>
    <property type="match status" value="1"/>
</dbReference>
<dbReference type="SUPFAM" id="SSF47336">
    <property type="entry name" value="ACP-like"/>
    <property type="match status" value="1"/>
</dbReference>
<name>A0A087IAH4_VIBVL</name>
<dbReference type="PANTHER" id="PTHR45527:SF1">
    <property type="entry name" value="FATTY ACID SYNTHASE"/>
    <property type="match status" value="1"/>
</dbReference>
<dbReference type="GO" id="GO:0044550">
    <property type="term" value="P:secondary metabolite biosynthetic process"/>
    <property type="evidence" value="ECO:0007669"/>
    <property type="project" value="TreeGrafter"/>
</dbReference>
<dbReference type="OrthoDB" id="2455700at2"/>
<comment type="caution">
    <text evidence="4">The sequence shown here is derived from an EMBL/GenBank/DDBJ whole genome shotgun (WGS) entry which is preliminary data.</text>
</comment>
<dbReference type="RefSeq" id="WP_017791171.1">
    <property type="nucleotide sequence ID" value="NZ_CP014637.1"/>
</dbReference>
<dbReference type="Gene3D" id="1.10.1200.10">
    <property type="entry name" value="ACP-like"/>
    <property type="match status" value="1"/>
</dbReference>
<evidence type="ECO:0000313" key="5">
    <source>
        <dbReference type="EMBL" id="MBN8123599.1"/>
    </source>
</evidence>
<proteinExistence type="predicted"/>
<reference evidence="4" key="1">
    <citation type="journal article" date="2018" name="Genome Biol.">
        <title>SKESA: strategic k-mer extension for scrupulous assemblies.</title>
        <authorList>
            <person name="Souvorov A."/>
            <person name="Agarwala R."/>
            <person name="Lipman D.J."/>
        </authorList>
    </citation>
    <scope>NUCLEOTIDE SEQUENCE</scope>
    <source>
        <strain evidence="4">BCW_3452</strain>
    </source>
</reference>